<evidence type="ECO:0000313" key="2">
    <source>
        <dbReference type="Proteomes" id="UP000007800"/>
    </source>
</evidence>
<dbReference type="AlphaFoldDB" id="C5LTZ8"/>
<accession>C5LTZ8</accession>
<sequence length="80" mass="8509">HATSCSIACSASSLNRVAQEPSIPQAMAVSTSLRIAWGAMTCTCPECTQAVADSVLEAYTQRETWTPGRAVEVGRRMSSM</sequence>
<keyword evidence="2" id="KW-1185">Reference proteome</keyword>
<proteinExistence type="predicted"/>
<feature type="non-terminal residue" evidence="1">
    <location>
        <position position="80"/>
    </location>
</feature>
<dbReference type="EMBL" id="GG685423">
    <property type="protein sequence ID" value="EEQ99796.1"/>
    <property type="molecule type" value="Genomic_DNA"/>
</dbReference>
<dbReference type="InParanoid" id="C5LTZ8"/>
<organism evidence="2">
    <name type="scientific">Perkinsus marinus (strain ATCC 50983 / TXsc)</name>
    <dbReference type="NCBI Taxonomy" id="423536"/>
    <lineage>
        <taxon>Eukaryota</taxon>
        <taxon>Sar</taxon>
        <taxon>Alveolata</taxon>
        <taxon>Perkinsozoa</taxon>
        <taxon>Perkinsea</taxon>
        <taxon>Perkinsida</taxon>
        <taxon>Perkinsidae</taxon>
        <taxon>Perkinsus</taxon>
    </lineage>
</organism>
<name>C5LTZ8_PERM5</name>
<dbReference type="Proteomes" id="UP000007800">
    <property type="component" value="Unassembled WGS sequence"/>
</dbReference>
<dbReference type="GeneID" id="9051811"/>
<feature type="non-terminal residue" evidence="1">
    <location>
        <position position="1"/>
    </location>
</feature>
<gene>
    <name evidence="1" type="ORF">Pmar_PMAR020254</name>
</gene>
<protein>
    <submittedName>
        <fullName evidence="1">Uncharacterized protein</fullName>
    </submittedName>
</protein>
<reference evidence="1 2" key="1">
    <citation type="submission" date="2008-07" db="EMBL/GenBank/DDBJ databases">
        <authorList>
            <person name="El-Sayed N."/>
            <person name="Caler E."/>
            <person name="Inman J."/>
            <person name="Amedeo P."/>
            <person name="Hass B."/>
            <person name="Wortman J."/>
        </authorList>
    </citation>
    <scope>NUCLEOTIDE SEQUENCE [LARGE SCALE GENOMIC DNA]</scope>
    <source>
        <strain evidence="2">ATCC 50983 / TXsc</strain>
    </source>
</reference>
<dbReference type="RefSeq" id="XP_002767079.1">
    <property type="nucleotide sequence ID" value="XM_002767033.1"/>
</dbReference>
<evidence type="ECO:0000313" key="1">
    <source>
        <dbReference type="EMBL" id="EEQ99796.1"/>
    </source>
</evidence>